<feature type="domain" description="Nucleoporin POM152 N-terminal transmembrane" evidence="3">
    <location>
        <begin position="36"/>
        <end position="128"/>
    </location>
</feature>
<dbReference type="Pfam" id="PF24527">
    <property type="entry name" value="Ig-like_Pom152_9"/>
    <property type="match status" value="1"/>
</dbReference>
<dbReference type="Pfam" id="PF24097">
    <property type="entry name" value="TMD_POM152"/>
    <property type="match status" value="1"/>
</dbReference>
<evidence type="ECO:0000256" key="1">
    <source>
        <dbReference type="SAM" id="Phobius"/>
    </source>
</evidence>
<feature type="transmembrane region" description="Helical" evidence="1">
    <location>
        <begin position="111"/>
        <end position="141"/>
    </location>
</feature>
<gene>
    <name evidence="7" type="ORF">WICANDRAFT_99960</name>
</gene>
<dbReference type="InterPro" id="IPR056542">
    <property type="entry name" value="Ig-like_POM152_1st"/>
</dbReference>
<feature type="domain" description="Nucleoporin POM152 Ig-like" evidence="4">
    <location>
        <begin position="453"/>
        <end position="527"/>
    </location>
</feature>
<dbReference type="RefSeq" id="XP_019040718.1">
    <property type="nucleotide sequence ID" value="XM_019186705.1"/>
</dbReference>
<feature type="domain" description="Nucleoporin POM152 Ig-like" evidence="4">
    <location>
        <begin position="746"/>
        <end position="833"/>
    </location>
</feature>
<dbReference type="Proteomes" id="UP000094112">
    <property type="component" value="Unassembled WGS sequence"/>
</dbReference>
<evidence type="ECO:0000259" key="2">
    <source>
        <dbReference type="Pfam" id="PF23664"/>
    </source>
</evidence>
<dbReference type="GO" id="GO:0005641">
    <property type="term" value="C:nuclear envelope lumen"/>
    <property type="evidence" value="ECO:0007669"/>
    <property type="project" value="EnsemblFungi"/>
</dbReference>
<protein>
    <recommendedName>
        <fullName evidence="9">Nucleoporin POM152</fullName>
    </recommendedName>
</protein>
<keyword evidence="1" id="KW-0812">Transmembrane</keyword>
<keyword evidence="8" id="KW-1185">Reference proteome</keyword>
<organism evidence="7 8">
    <name type="scientific">Wickerhamomyces anomalus (strain ATCC 58044 / CBS 1984 / NCYC 433 / NRRL Y-366-8)</name>
    <name type="common">Yeast</name>
    <name type="synonym">Hansenula anomala</name>
    <dbReference type="NCBI Taxonomy" id="683960"/>
    <lineage>
        <taxon>Eukaryota</taxon>
        <taxon>Fungi</taxon>
        <taxon>Dikarya</taxon>
        <taxon>Ascomycota</taxon>
        <taxon>Saccharomycotina</taxon>
        <taxon>Saccharomycetes</taxon>
        <taxon>Phaffomycetales</taxon>
        <taxon>Wickerhamomycetaceae</taxon>
        <taxon>Wickerhamomyces</taxon>
    </lineage>
</organism>
<sequence length="1257" mass="141037">MKEPKFKTTTISPIIESTLLQNPPWRDTLIPPTILDIGSQKAFAVALFTIIQSYKVYDLILLKSNLPVPTFLGFPSHHFNFIAKYIIYDSAFLYFLPAFRIPSLTFKKTTVILQIILLLVINLFLASDLSFPLTAILFQAWKQLNSRDLTILGSSSRAENYDPTKHFKGSHTIKILPENTAFLNPFGDSFCLPSGVRNFKVNVPIRFNSTSEIDFIQVKFVDLETNVPILLNYTKKDIKKFESSNINEHYERDSISGPNIHYLNLPISQTGLYEISQVLDSKYLGLRNYRSSLVVPTCPTAEINNLDELKSDRCYGDTDVVKFTITGVPPLKLKYKKLINHEVLEFNDQSLQPEFFNSPLLGHSSTRSLSREHLSNLKWAKSIPVEVELENPIKQLGDYSYRIEEIVDGLGNLVNFTETLKGDDKLFQSYELLHSFYAHDSPKLHLSEKLNRDAATKKSIFLDIDSNTIDAAPYEATIKFVSEDESETNTFTHVFKHPSEELPVSKPGTYSLESVKTKFCPAIITGRSSVSISLPVVPKLHINSKPITDSCVGQVGLVFDLSFVGTPPFTLQQTVHRIENGEKRPFGSSKLVSQGTRYRFSYEPHAEGKYEISFNNLMDSLYVEPIQLSPSSDFTYETSMRVKPSAEIHNYQKTGSLCLGSQGHVPIQFKGEPPFSLDYDIIETLTNKRIPYSVKDIKNDQYQIITPDFKTGGEYIVSLTAVEDNSGCLVNLNGADAKIAVRREVPSIGFGPLDGTTKIKIKEGDRAELPLRLLGEGSFDVTYDYLDPKGECVSALHKSFRNAHKSSLDVSKAGFYKLKSVRDSLCSGTVDKADTYEVTYQPKPSLAVNEQSKLSKIGTNEFEKAKVCQFHEDSIDLSLYGAPPFVVDYTIVSPTGQRTSRSISVATRFASIRLPNDKGGEYKYIINGVYDAVYSKNDLTKIRYSIDEIVVKQSISPSPNGEFKDKRKSYRTCTTNLLEENLLEPIKLNLQGNSPYSITFEIYHESSSKSDFLTLKNIKEPMDLKDLYRGLKLGNHIVTIVKIIDANGCIKEDFSESNYISISITDTPKISQLDSSVNYCVGDHIGYQLIGTPPFTVVYSFNGLDLRSVEQSSQFVRLASEPGSISIASLQDSSSNCVVNFTLPENKDLGEKLTIGVHPIPSVEVSEGDIIVQDIHEGDQAEIIFSFEGTPPFSLTYVRTEEVEVKRGKRRSQVVETHTVNGIYAYEYRVLTSLQGTYEAIEVSDAYCVARNVQYFL</sequence>
<dbReference type="OrthoDB" id="5529162at2759"/>
<dbReference type="InterPro" id="IPR056544">
    <property type="entry name" value="Ig_POM152"/>
</dbReference>
<name>A0A1E3P7W5_WICAA</name>
<dbReference type="PANTHER" id="PTHR28206">
    <property type="entry name" value="NUCLEOPORIN POM152"/>
    <property type="match status" value="1"/>
</dbReference>
<dbReference type="Pfam" id="PF24519">
    <property type="entry name" value="Ig-like_Pom152_1"/>
    <property type="match status" value="1"/>
</dbReference>
<dbReference type="PANTHER" id="PTHR28206:SF1">
    <property type="entry name" value="NUCLEOPORIN POM152"/>
    <property type="match status" value="1"/>
</dbReference>
<feature type="domain" description="Nucleoporin POM152 immunoglobulin-like" evidence="2">
    <location>
        <begin position="535"/>
        <end position="642"/>
    </location>
</feature>
<dbReference type="InterPro" id="IPR056540">
    <property type="entry name" value="TMD_POM152"/>
</dbReference>
<evidence type="ECO:0000313" key="8">
    <source>
        <dbReference type="Proteomes" id="UP000094112"/>
    </source>
</evidence>
<accession>A0A1E3P7W5</accession>
<keyword evidence="1" id="KW-1133">Transmembrane helix</keyword>
<evidence type="ECO:0000313" key="7">
    <source>
        <dbReference type="EMBL" id="ODQ61511.1"/>
    </source>
</evidence>
<dbReference type="InterPro" id="IPR056541">
    <property type="entry name" value="Ig-like_POM152"/>
</dbReference>
<dbReference type="InterPro" id="IPR037701">
    <property type="entry name" value="Pom152"/>
</dbReference>
<dbReference type="Pfam" id="PF24312">
    <property type="entry name" value="Ig-like_POM152"/>
    <property type="match status" value="2"/>
</dbReference>
<dbReference type="GO" id="GO:0017056">
    <property type="term" value="F:structural constituent of nuclear pore"/>
    <property type="evidence" value="ECO:0007669"/>
    <property type="project" value="EnsemblFungi"/>
</dbReference>
<dbReference type="GO" id="GO:0030474">
    <property type="term" value="P:spindle pole body duplication"/>
    <property type="evidence" value="ECO:0007669"/>
    <property type="project" value="EnsemblFungi"/>
</dbReference>
<dbReference type="GO" id="GO:0043495">
    <property type="term" value="F:protein-membrane adaptor activity"/>
    <property type="evidence" value="ECO:0007669"/>
    <property type="project" value="EnsemblFungi"/>
</dbReference>
<evidence type="ECO:0008006" key="9">
    <source>
        <dbReference type="Google" id="ProtNLM"/>
    </source>
</evidence>
<evidence type="ECO:0000259" key="3">
    <source>
        <dbReference type="Pfam" id="PF24097"/>
    </source>
</evidence>
<proteinExistence type="predicted"/>
<keyword evidence="1" id="KW-0472">Membrane</keyword>
<dbReference type="STRING" id="683960.A0A1E3P7W5"/>
<dbReference type="GO" id="GO:0006606">
    <property type="term" value="P:protein import into nucleus"/>
    <property type="evidence" value="ECO:0007669"/>
    <property type="project" value="EnsemblFungi"/>
</dbReference>
<dbReference type="GO" id="GO:0070762">
    <property type="term" value="C:nuclear pore transmembrane ring"/>
    <property type="evidence" value="ECO:0007669"/>
    <property type="project" value="EnsemblFungi"/>
</dbReference>
<dbReference type="AlphaFoldDB" id="A0A1E3P7W5"/>
<evidence type="ECO:0000259" key="4">
    <source>
        <dbReference type="Pfam" id="PF24312"/>
    </source>
</evidence>
<evidence type="ECO:0000259" key="5">
    <source>
        <dbReference type="Pfam" id="PF24519"/>
    </source>
</evidence>
<dbReference type="EMBL" id="KV454209">
    <property type="protein sequence ID" value="ODQ61511.1"/>
    <property type="molecule type" value="Genomic_DNA"/>
</dbReference>
<feature type="domain" description="Nucleoporin POM152 ninth Ig-like" evidence="6">
    <location>
        <begin position="1068"/>
        <end position="1141"/>
    </location>
</feature>
<reference evidence="7 8" key="1">
    <citation type="journal article" date="2016" name="Proc. Natl. Acad. Sci. U.S.A.">
        <title>Comparative genomics of biotechnologically important yeasts.</title>
        <authorList>
            <person name="Riley R."/>
            <person name="Haridas S."/>
            <person name="Wolfe K.H."/>
            <person name="Lopes M.R."/>
            <person name="Hittinger C.T."/>
            <person name="Goeker M."/>
            <person name="Salamov A.A."/>
            <person name="Wisecaver J.H."/>
            <person name="Long T.M."/>
            <person name="Calvey C.H."/>
            <person name="Aerts A.L."/>
            <person name="Barry K.W."/>
            <person name="Choi C."/>
            <person name="Clum A."/>
            <person name="Coughlan A.Y."/>
            <person name="Deshpande S."/>
            <person name="Douglass A.P."/>
            <person name="Hanson S.J."/>
            <person name="Klenk H.-P."/>
            <person name="LaButti K.M."/>
            <person name="Lapidus A."/>
            <person name="Lindquist E.A."/>
            <person name="Lipzen A.M."/>
            <person name="Meier-Kolthoff J.P."/>
            <person name="Ohm R.A."/>
            <person name="Otillar R.P."/>
            <person name="Pangilinan J.L."/>
            <person name="Peng Y."/>
            <person name="Rokas A."/>
            <person name="Rosa C.A."/>
            <person name="Scheuner C."/>
            <person name="Sibirny A.A."/>
            <person name="Slot J.C."/>
            <person name="Stielow J.B."/>
            <person name="Sun H."/>
            <person name="Kurtzman C.P."/>
            <person name="Blackwell M."/>
            <person name="Grigoriev I.V."/>
            <person name="Jeffries T.W."/>
        </authorList>
    </citation>
    <scope>NUCLEOTIDE SEQUENCE [LARGE SCALE GENOMIC DNA]</scope>
    <source>
        <strain evidence="8">ATCC 58044 / CBS 1984 / NCYC 433 / NRRL Y-366-8</strain>
    </source>
</reference>
<feature type="domain" description="Nucleoporin POM152 first Ig-like" evidence="5">
    <location>
        <begin position="180"/>
        <end position="295"/>
    </location>
</feature>
<evidence type="ECO:0000259" key="6">
    <source>
        <dbReference type="Pfam" id="PF24527"/>
    </source>
</evidence>
<feature type="domain" description="Nucleoporin POM152 immunoglobulin-like" evidence="2">
    <location>
        <begin position="874"/>
        <end position="947"/>
    </location>
</feature>
<dbReference type="Pfam" id="PF23664">
    <property type="entry name" value="Ig_Pom152"/>
    <property type="match status" value="2"/>
</dbReference>
<dbReference type="InterPro" id="IPR056543">
    <property type="entry name" value="Ig-like_POM152_9th"/>
</dbReference>
<dbReference type="GO" id="GO:0006999">
    <property type="term" value="P:nuclear pore organization"/>
    <property type="evidence" value="ECO:0007669"/>
    <property type="project" value="EnsemblFungi"/>
</dbReference>
<dbReference type="GeneID" id="30203951"/>